<dbReference type="InterPro" id="IPR009242">
    <property type="entry name" value="DUF896"/>
</dbReference>
<dbReference type="PANTHER" id="PTHR37300:SF1">
    <property type="entry name" value="UPF0291 PROTEIN YNZC"/>
    <property type="match status" value="1"/>
</dbReference>
<sequence>MEPKLIERINELARKKKSVGLTAEEQKEQANLRNKYLKIFRESVRQQLDRIEIVDDDSSIKQ</sequence>
<evidence type="ECO:0000256" key="1">
    <source>
        <dbReference type="ARBA" id="ARBA00022490"/>
    </source>
</evidence>
<comment type="similarity">
    <text evidence="2">Belongs to the UPF0291 family.</text>
</comment>
<dbReference type="RefSeq" id="WP_379895860.1">
    <property type="nucleotide sequence ID" value="NZ_CBCSCT010000016.1"/>
</dbReference>
<gene>
    <name evidence="3" type="ORF">ACFPXP_18465</name>
</gene>
<comment type="caution">
    <text evidence="3">The sequence shown here is derived from an EMBL/GenBank/DDBJ whole genome shotgun (WGS) entry which is preliminary data.</text>
</comment>
<protein>
    <recommendedName>
        <fullName evidence="2">UPF0291 protein ACFPXP_18465</fullName>
    </recommendedName>
</protein>
<evidence type="ECO:0000313" key="4">
    <source>
        <dbReference type="Proteomes" id="UP001596250"/>
    </source>
</evidence>
<keyword evidence="1 2" id="KW-0963">Cytoplasm</keyword>
<dbReference type="Pfam" id="PF05979">
    <property type="entry name" value="DUF896"/>
    <property type="match status" value="1"/>
</dbReference>
<dbReference type="PANTHER" id="PTHR37300">
    <property type="entry name" value="UPF0291 PROTEIN CBO2609/CLC_2481"/>
    <property type="match status" value="1"/>
</dbReference>
<organism evidence="3 4">
    <name type="scientific">Marinicrinis lubricantis</name>
    <dbReference type="NCBI Taxonomy" id="2086470"/>
    <lineage>
        <taxon>Bacteria</taxon>
        <taxon>Bacillati</taxon>
        <taxon>Bacillota</taxon>
        <taxon>Bacilli</taxon>
        <taxon>Bacillales</taxon>
        <taxon>Paenibacillaceae</taxon>
    </lineage>
</organism>
<dbReference type="HAMAP" id="MF_01103">
    <property type="entry name" value="UPF0291"/>
    <property type="match status" value="1"/>
</dbReference>
<evidence type="ECO:0000313" key="3">
    <source>
        <dbReference type="EMBL" id="MFC5988392.1"/>
    </source>
</evidence>
<dbReference type="Proteomes" id="UP001596250">
    <property type="component" value="Unassembled WGS sequence"/>
</dbReference>
<evidence type="ECO:0000256" key="2">
    <source>
        <dbReference type="HAMAP-Rule" id="MF_01103"/>
    </source>
</evidence>
<reference evidence="4" key="1">
    <citation type="journal article" date="2019" name="Int. J. Syst. Evol. Microbiol.">
        <title>The Global Catalogue of Microorganisms (GCM) 10K type strain sequencing project: providing services to taxonomists for standard genome sequencing and annotation.</title>
        <authorList>
            <consortium name="The Broad Institute Genomics Platform"/>
            <consortium name="The Broad Institute Genome Sequencing Center for Infectious Disease"/>
            <person name="Wu L."/>
            <person name="Ma J."/>
        </authorList>
    </citation>
    <scope>NUCLEOTIDE SEQUENCE [LARGE SCALE GENOMIC DNA]</scope>
    <source>
        <strain evidence="4">CCM 8749</strain>
    </source>
</reference>
<comment type="subcellular location">
    <subcellularLocation>
        <location evidence="2">Cytoplasm</location>
    </subcellularLocation>
</comment>
<dbReference type="Gene3D" id="1.10.287.540">
    <property type="entry name" value="Helix hairpin bin"/>
    <property type="match status" value="1"/>
</dbReference>
<accession>A0ABW1ITI9</accession>
<dbReference type="SUPFAM" id="SSF158221">
    <property type="entry name" value="YnzC-like"/>
    <property type="match status" value="1"/>
</dbReference>
<proteinExistence type="inferred from homology"/>
<dbReference type="EMBL" id="JBHSQV010000180">
    <property type="protein sequence ID" value="MFC5988392.1"/>
    <property type="molecule type" value="Genomic_DNA"/>
</dbReference>
<keyword evidence="4" id="KW-1185">Reference proteome</keyword>
<name>A0ABW1ITI9_9BACL</name>